<dbReference type="InterPro" id="IPR009057">
    <property type="entry name" value="Homeodomain-like_sf"/>
</dbReference>
<keyword evidence="2" id="KW-0805">Transcription regulation</keyword>
<name>A0A9X4M3H4_9ACTN</name>
<sequence>MPKIVDHEQRRQRLAEAVWTLTLGHGLEGVTLRKVAAEAGVSMGMVQHYYDTRADMVRDAIDRAIRALNGRIESAVAQAAGPDAETILRECLRAVLAGDEEGLRLIRLSVAVAAQAFSDPALAAVLAPVDGELLDFTGEIIDAARRKRGTSGRGGARIDADICWSLATGLGVDVALGHRTVDEAARILDHHLDGLLSA</sequence>
<dbReference type="SUPFAM" id="SSF46689">
    <property type="entry name" value="Homeodomain-like"/>
    <property type="match status" value="1"/>
</dbReference>
<evidence type="ECO:0000256" key="4">
    <source>
        <dbReference type="ARBA" id="ARBA00023163"/>
    </source>
</evidence>
<keyword evidence="3 5" id="KW-0238">DNA-binding</keyword>
<dbReference type="InterPro" id="IPR001647">
    <property type="entry name" value="HTH_TetR"/>
</dbReference>
<dbReference type="PANTHER" id="PTHR30055:SF234">
    <property type="entry name" value="HTH-TYPE TRANSCRIPTIONAL REGULATOR BETI"/>
    <property type="match status" value="1"/>
</dbReference>
<evidence type="ECO:0000259" key="6">
    <source>
        <dbReference type="PROSITE" id="PS50977"/>
    </source>
</evidence>
<dbReference type="InterPro" id="IPR050109">
    <property type="entry name" value="HTH-type_TetR-like_transc_reg"/>
</dbReference>
<dbReference type="Pfam" id="PF13977">
    <property type="entry name" value="TetR_C_6"/>
    <property type="match status" value="1"/>
</dbReference>
<dbReference type="GO" id="GO:0000976">
    <property type="term" value="F:transcription cis-regulatory region binding"/>
    <property type="evidence" value="ECO:0007669"/>
    <property type="project" value="TreeGrafter"/>
</dbReference>
<evidence type="ECO:0000313" key="7">
    <source>
        <dbReference type="EMBL" id="MDG3017184.1"/>
    </source>
</evidence>
<dbReference type="AlphaFoldDB" id="A0A9X4M3H4"/>
<dbReference type="InterPro" id="IPR039538">
    <property type="entry name" value="BetI_C"/>
</dbReference>
<protein>
    <submittedName>
        <fullName evidence="7">TetR family transcriptional regulator C-terminal domain-containing protein</fullName>
    </submittedName>
</protein>
<dbReference type="RefSeq" id="WP_332520836.1">
    <property type="nucleotide sequence ID" value="NZ_JANRHA010000027.1"/>
</dbReference>
<dbReference type="EMBL" id="JANRHA010000027">
    <property type="protein sequence ID" value="MDG3017184.1"/>
    <property type="molecule type" value="Genomic_DNA"/>
</dbReference>
<comment type="caution">
    <text evidence="7">The sequence shown here is derived from an EMBL/GenBank/DDBJ whole genome shotgun (WGS) entry which is preliminary data.</text>
</comment>
<reference evidence="7" key="1">
    <citation type="submission" date="2022-08" db="EMBL/GenBank/DDBJ databases">
        <title>Genome analysis of Corynebacteriales strain.</title>
        <authorList>
            <person name="Lee S.D."/>
        </authorList>
    </citation>
    <scope>NUCLEOTIDE SEQUENCE</scope>
    <source>
        <strain evidence="7">D3-21</strain>
    </source>
</reference>
<evidence type="ECO:0000313" key="8">
    <source>
        <dbReference type="Proteomes" id="UP001152755"/>
    </source>
</evidence>
<dbReference type="Gene3D" id="1.10.357.10">
    <property type="entry name" value="Tetracycline Repressor, domain 2"/>
    <property type="match status" value="1"/>
</dbReference>
<dbReference type="Proteomes" id="UP001152755">
    <property type="component" value="Unassembled WGS sequence"/>
</dbReference>
<evidence type="ECO:0000256" key="5">
    <source>
        <dbReference type="PROSITE-ProRule" id="PRU00335"/>
    </source>
</evidence>
<evidence type="ECO:0000256" key="1">
    <source>
        <dbReference type="ARBA" id="ARBA00022491"/>
    </source>
</evidence>
<dbReference type="PROSITE" id="PS50977">
    <property type="entry name" value="HTH_TETR_2"/>
    <property type="match status" value="1"/>
</dbReference>
<keyword evidence="1" id="KW-0678">Repressor</keyword>
<dbReference type="InterPro" id="IPR036271">
    <property type="entry name" value="Tet_transcr_reg_TetR-rel_C_sf"/>
</dbReference>
<keyword evidence="4" id="KW-0804">Transcription</keyword>
<gene>
    <name evidence="7" type="ORF">NVS88_21750</name>
</gene>
<dbReference type="GO" id="GO:0003700">
    <property type="term" value="F:DNA-binding transcription factor activity"/>
    <property type="evidence" value="ECO:0007669"/>
    <property type="project" value="TreeGrafter"/>
</dbReference>
<dbReference type="Pfam" id="PF00440">
    <property type="entry name" value="TetR_N"/>
    <property type="match status" value="1"/>
</dbReference>
<keyword evidence="8" id="KW-1185">Reference proteome</keyword>
<evidence type="ECO:0000256" key="2">
    <source>
        <dbReference type="ARBA" id="ARBA00023015"/>
    </source>
</evidence>
<dbReference type="SUPFAM" id="SSF48498">
    <property type="entry name" value="Tetracyclin repressor-like, C-terminal domain"/>
    <property type="match status" value="1"/>
</dbReference>
<proteinExistence type="predicted"/>
<evidence type="ECO:0000256" key="3">
    <source>
        <dbReference type="ARBA" id="ARBA00023125"/>
    </source>
</evidence>
<feature type="domain" description="HTH tetR-type" evidence="6">
    <location>
        <begin position="8"/>
        <end position="68"/>
    </location>
</feature>
<accession>A0A9X4M3H4</accession>
<dbReference type="PANTHER" id="PTHR30055">
    <property type="entry name" value="HTH-TYPE TRANSCRIPTIONAL REGULATOR RUTR"/>
    <property type="match status" value="1"/>
</dbReference>
<organism evidence="7 8">
    <name type="scientific">Speluncibacter jeojiensis</name>
    <dbReference type="NCBI Taxonomy" id="2710754"/>
    <lineage>
        <taxon>Bacteria</taxon>
        <taxon>Bacillati</taxon>
        <taxon>Actinomycetota</taxon>
        <taxon>Actinomycetes</taxon>
        <taxon>Mycobacteriales</taxon>
        <taxon>Speluncibacteraceae</taxon>
        <taxon>Speluncibacter</taxon>
    </lineage>
</organism>
<feature type="DNA-binding region" description="H-T-H motif" evidence="5">
    <location>
        <begin position="31"/>
        <end position="50"/>
    </location>
</feature>